<dbReference type="AlphaFoldDB" id="A0A9D2CHL2"/>
<dbReference type="EMBL" id="DXCP01000034">
    <property type="protein sequence ID" value="HIY79725.1"/>
    <property type="molecule type" value="Genomic_DNA"/>
</dbReference>
<evidence type="ECO:0000313" key="9">
    <source>
        <dbReference type="Proteomes" id="UP000824133"/>
    </source>
</evidence>
<proteinExistence type="predicted"/>
<dbReference type="Pfam" id="PF06271">
    <property type="entry name" value="RDD"/>
    <property type="match status" value="1"/>
</dbReference>
<organism evidence="8 9">
    <name type="scientific">Candidatus Olsenella excrementavium</name>
    <dbReference type="NCBI Taxonomy" id="2838709"/>
    <lineage>
        <taxon>Bacteria</taxon>
        <taxon>Bacillati</taxon>
        <taxon>Actinomycetota</taxon>
        <taxon>Coriobacteriia</taxon>
        <taxon>Coriobacteriales</taxon>
        <taxon>Atopobiaceae</taxon>
        <taxon>Olsenella</taxon>
    </lineage>
</organism>
<dbReference type="GO" id="GO:0005886">
    <property type="term" value="C:plasma membrane"/>
    <property type="evidence" value="ECO:0007669"/>
    <property type="project" value="UniProtKB-SubCell"/>
</dbReference>
<evidence type="ECO:0000256" key="5">
    <source>
        <dbReference type="ARBA" id="ARBA00023136"/>
    </source>
</evidence>
<keyword evidence="3 6" id="KW-0812">Transmembrane</keyword>
<evidence type="ECO:0000313" key="8">
    <source>
        <dbReference type="EMBL" id="HIY79725.1"/>
    </source>
</evidence>
<evidence type="ECO:0000256" key="4">
    <source>
        <dbReference type="ARBA" id="ARBA00022989"/>
    </source>
</evidence>
<reference evidence="8" key="2">
    <citation type="submission" date="2021-04" db="EMBL/GenBank/DDBJ databases">
        <authorList>
            <person name="Gilroy R."/>
        </authorList>
    </citation>
    <scope>NUCLEOTIDE SEQUENCE</scope>
    <source>
        <strain evidence="8">ChiHjej10B9-743</strain>
    </source>
</reference>
<feature type="transmembrane region" description="Helical" evidence="6">
    <location>
        <begin position="60"/>
        <end position="81"/>
    </location>
</feature>
<gene>
    <name evidence="8" type="ORF">IAA42_04730</name>
</gene>
<evidence type="ECO:0000256" key="2">
    <source>
        <dbReference type="ARBA" id="ARBA00022475"/>
    </source>
</evidence>
<sequence>MSSKKHKKKQMGNAETARAAALAKAEAQALEEKPILPKVAEKVTKVADRAGAPAPVTRRFFAYLIDWYVGALCTAIPISIVAHQTTGDLTNQYLVDYPHPFGIVAGVLALLFAFAYYIAIPLFVWRGQTPGKRLCGIKIVQEDGSPVALPNLALRQIVGVTIIEGVIANASSIWHQMLTIVTGINFVHPLMYVGFAITLVSCFMILIRKDHRCLHDFIGGTRVALVEKS</sequence>
<keyword evidence="5 6" id="KW-0472">Membrane</keyword>
<keyword evidence="2" id="KW-1003">Cell membrane</keyword>
<name>A0A9D2CHL2_9ACTN</name>
<keyword evidence="4 6" id="KW-1133">Transmembrane helix</keyword>
<evidence type="ECO:0000256" key="3">
    <source>
        <dbReference type="ARBA" id="ARBA00022692"/>
    </source>
</evidence>
<comment type="caution">
    <text evidence="8">The sequence shown here is derived from an EMBL/GenBank/DDBJ whole genome shotgun (WGS) entry which is preliminary data.</text>
</comment>
<dbReference type="Proteomes" id="UP000824133">
    <property type="component" value="Unassembled WGS sequence"/>
</dbReference>
<comment type="subcellular location">
    <subcellularLocation>
        <location evidence="1">Cell membrane</location>
        <topology evidence="1">Multi-pass membrane protein</topology>
    </subcellularLocation>
</comment>
<accession>A0A9D2CHL2</accession>
<dbReference type="InterPro" id="IPR051791">
    <property type="entry name" value="Pra-immunoreactive"/>
</dbReference>
<feature type="transmembrane region" description="Helical" evidence="6">
    <location>
        <begin position="186"/>
        <end position="207"/>
    </location>
</feature>
<dbReference type="InterPro" id="IPR010432">
    <property type="entry name" value="RDD"/>
</dbReference>
<reference evidence="8" key="1">
    <citation type="journal article" date="2021" name="PeerJ">
        <title>Extensive microbial diversity within the chicken gut microbiome revealed by metagenomics and culture.</title>
        <authorList>
            <person name="Gilroy R."/>
            <person name="Ravi A."/>
            <person name="Getino M."/>
            <person name="Pursley I."/>
            <person name="Horton D.L."/>
            <person name="Alikhan N.F."/>
            <person name="Baker D."/>
            <person name="Gharbi K."/>
            <person name="Hall N."/>
            <person name="Watson M."/>
            <person name="Adriaenssens E.M."/>
            <person name="Foster-Nyarko E."/>
            <person name="Jarju S."/>
            <person name="Secka A."/>
            <person name="Antonio M."/>
            <person name="Oren A."/>
            <person name="Chaudhuri R.R."/>
            <person name="La Ragione R."/>
            <person name="Hildebrand F."/>
            <person name="Pallen M.J."/>
        </authorList>
    </citation>
    <scope>NUCLEOTIDE SEQUENCE</scope>
    <source>
        <strain evidence="8">ChiHjej10B9-743</strain>
    </source>
</reference>
<feature type="transmembrane region" description="Helical" evidence="6">
    <location>
        <begin position="101"/>
        <end position="124"/>
    </location>
</feature>
<evidence type="ECO:0000256" key="6">
    <source>
        <dbReference type="SAM" id="Phobius"/>
    </source>
</evidence>
<protein>
    <submittedName>
        <fullName evidence="8">RDD family protein</fullName>
    </submittedName>
</protein>
<feature type="domain" description="RDD" evidence="7">
    <location>
        <begin position="54"/>
        <end position="219"/>
    </location>
</feature>
<dbReference type="PANTHER" id="PTHR36115">
    <property type="entry name" value="PROLINE-RICH ANTIGEN HOMOLOG-RELATED"/>
    <property type="match status" value="1"/>
</dbReference>
<evidence type="ECO:0000256" key="1">
    <source>
        <dbReference type="ARBA" id="ARBA00004651"/>
    </source>
</evidence>
<evidence type="ECO:0000259" key="7">
    <source>
        <dbReference type="Pfam" id="PF06271"/>
    </source>
</evidence>
<dbReference type="PANTHER" id="PTHR36115:SF9">
    <property type="entry name" value="LMO1584 PROTEIN"/>
    <property type="match status" value="1"/>
</dbReference>